<dbReference type="EMBL" id="MU155158">
    <property type="protein sequence ID" value="KAF9483017.1"/>
    <property type="molecule type" value="Genomic_DNA"/>
</dbReference>
<accession>A0A9P5Z8R9</accession>
<dbReference type="InterPro" id="IPR000571">
    <property type="entry name" value="Znf_CCCH"/>
</dbReference>
<gene>
    <name evidence="9" type="ORF">BDN70DRAFT_892071</name>
</gene>
<organism evidence="9 10">
    <name type="scientific">Pholiota conissans</name>
    <dbReference type="NCBI Taxonomy" id="109636"/>
    <lineage>
        <taxon>Eukaryota</taxon>
        <taxon>Fungi</taxon>
        <taxon>Dikarya</taxon>
        <taxon>Basidiomycota</taxon>
        <taxon>Agaricomycotina</taxon>
        <taxon>Agaricomycetes</taxon>
        <taxon>Agaricomycetidae</taxon>
        <taxon>Agaricales</taxon>
        <taxon>Agaricineae</taxon>
        <taxon>Strophariaceae</taxon>
        <taxon>Pholiota</taxon>
    </lineage>
</organism>
<feature type="region of interest" description="Disordered" evidence="7">
    <location>
        <begin position="537"/>
        <end position="573"/>
    </location>
</feature>
<comment type="caution">
    <text evidence="9">The sequence shown here is derived from an EMBL/GenBank/DDBJ whole genome shotgun (WGS) entry which is preliminary data.</text>
</comment>
<feature type="domain" description="C3H1-type" evidence="8">
    <location>
        <begin position="25"/>
        <end position="53"/>
    </location>
</feature>
<dbReference type="InterPro" id="IPR036855">
    <property type="entry name" value="Znf_CCCH_sf"/>
</dbReference>
<dbReference type="InterPro" id="IPR002867">
    <property type="entry name" value="IBR_dom"/>
</dbReference>
<dbReference type="SUPFAM" id="SSF57850">
    <property type="entry name" value="RING/U-box"/>
    <property type="match status" value="1"/>
</dbReference>
<dbReference type="InterPro" id="IPR017907">
    <property type="entry name" value="Znf_RING_CS"/>
</dbReference>
<dbReference type="PANTHER" id="PTHR31534">
    <property type="entry name" value="ATAXIN 7, ISOFORM A"/>
    <property type="match status" value="1"/>
</dbReference>
<feature type="compositionally biased region" description="Polar residues" evidence="7">
    <location>
        <begin position="544"/>
        <end position="554"/>
    </location>
</feature>
<feature type="compositionally biased region" description="Basic and acidic residues" evidence="7">
    <location>
        <begin position="629"/>
        <end position="691"/>
    </location>
</feature>
<evidence type="ECO:0000256" key="3">
    <source>
        <dbReference type="ARBA" id="ARBA00022786"/>
    </source>
</evidence>
<dbReference type="GO" id="GO:0008270">
    <property type="term" value="F:zinc ion binding"/>
    <property type="evidence" value="ECO:0007669"/>
    <property type="project" value="UniProtKB-KW"/>
</dbReference>
<reference evidence="9" key="1">
    <citation type="submission" date="2020-11" db="EMBL/GenBank/DDBJ databases">
        <authorList>
            <consortium name="DOE Joint Genome Institute"/>
            <person name="Ahrendt S."/>
            <person name="Riley R."/>
            <person name="Andreopoulos W."/>
            <person name="Labutti K."/>
            <person name="Pangilinan J."/>
            <person name="Ruiz-Duenas F.J."/>
            <person name="Barrasa J.M."/>
            <person name="Sanchez-Garcia M."/>
            <person name="Camarero S."/>
            <person name="Miyauchi S."/>
            <person name="Serrano A."/>
            <person name="Linde D."/>
            <person name="Babiker R."/>
            <person name="Drula E."/>
            <person name="Ayuso-Fernandez I."/>
            <person name="Pacheco R."/>
            <person name="Padilla G."/>
            <person name="Ferreira P."/>
            <person name="Barriuso J."/>
            <person name="Kellner H."/>
            <person name="Castanera R."/>
            <person name="Alfaro M."/>
            <person name="Ramirez L."/>
            <person name="Pisabarro A.G."/>
            <person name="Kuo A."/>
            <person name="Tritt A."/>
            <person name="Lipzen A."/>
            <person name="He G."/>
            <person name="Yan M."/>
            <person name="Ng V."/>
            <person name="Cullen D."/>
            <person name="Martin F."/>
            <person name="Rosso M.-N."/>
            <person name="Henrissat B."/>
            <person name="Hibbett D."/>
            <person name="Martinez A.T."/>
            <person name="Grigoriev I.V."/>
        </authorList>
    </citation>
    <scope>NUCLEOTIDE SEQUENCE</scope>
    <source>
        <strain evidence="9">CIRM-BRFM 674</strain>
    </source>
</reference>
<feature type="compositionally biased region" description="Basic and acidic residues" evidence="7">
    <location>
        <begin position="174"/>
        <end position="201"/>
    </location>
</feature>
<dbReference type="SMART" id="SM00356">
    <property type="entry name" value="ZnF_C3H1"/>
    <property type="match status" value="2"/>
</dbReference>
<feature type="compositionally biased region" description="Polar residues" evidence="7">
    <location>
        <begin position="126"/>
        <end position="139"/>
    </location>
</feature>
<protein>
    <recommendedName>
        <fullName evidence="8">C3H1-type domain-containing protein</fullName>
    </recommendedName>
</protein>
<keyword evidence="4 5" id="KW-0862">Zinc</keyword>
<feature type="zinc finger region" description="C3H1-type" evidence="5">
    <location>
        <begin position="25"/>
        <end position="53"/>
    </location>
</feature>
<proteinExistence type="predicted"/>
<feature type="coiled-coil region" evidence="6">
    <location>
        <begin position="248"/>
        <end position="321"/>
    </location>
</feature>
<keyword evidence="6" id="KW-0175">Coiled coil</keyword>
<dbReference type="OrthoDB" id="1431934at2759"/>
<dbReference type="CDD" id="cd20335">
    <property type="entry name" value="BRcat_RBR"/>
    <property type="match status" value="1"/>
</dbReference>
<evidence type="ECO:0000256" key="2">
    <source>
        <dbReference type="ARBA" id="ARBA00022771"/>
    </source>
</evidence>
<keyword evidence="3" id="KW-0833">Ubl conjugation pathway</keyword>
<feature type="region of interest" description="Disordered" evidence="7">
    <location>
        <begin position="1"/>
        <end position="33"/>
    </location>
</feature>
<sequence length="1399" mass="156788">MVTGGGMKGTSAAGRPIARNRGPAARPKKPCNYWRQDGACPFGDRCRYGHEEGDKGISLLSAALDGKDDDDAPTSPTQSIVSSEGSWRKTNTNTPFNSVKQCTLRDLGQDGKDTFGGTISKYTLSQTATPISPADSASNWRKPPGNPIWRRGGANLGQRQSSIQKQAVDDEEQERERKAREDREAREQREKAEREHREEMQRQLLEAQKLEAEARLAQIQEARRLQHAAQVRAYEAAQQAWLEQEALRLKAEEDKKRKEARLQRIKDMVAAEAAKKEQREREIAAQRERERYEAARKEAERRETERKEKEIAARIAQAEQARQARLRAVAPPIPEKVSSTQSMITEYPYQWLQAYAAQDVADTAQARLQATTAMTRPTTSATTTETTIATATAEQKSAGEEDKCSPFKSTKDRTVAMKNTNTRQWDLGARPGPRTSLDCEWQKDPRNLPVNVAAIFILRLQPPPTSASMVTGGGMKGTSSAGRPIARNRGPGARPKKPCHYWRQHGACPYGDGCWYGHEEGDNGILLVSAALDGKDNDDAPTSPAHSIASSGTAEWSPAWTKPSKGPSRQTNTTTLFNSIKQSTLINSGQDGKDTFGTTSKYTLTQPTTSVSSEAYAFRWLKPPGNLNEQKEREGEEAEARRKKEAAERREKEIKVRQKREEEREKELETRRQKEVEAAQRKKDQDAEERRRTLKIEQARLRNEEKLAREKAIIQAAKRRHREQQRDQWKTESASVETHVVADTNLVMFTAGMDVRKVVGGFDLCRVTVKDLPTDVTSDEIDNVFRQQGFSPSEYLFMNLTEVQGKCKAVIVAARAAVDRCLIAAEKRGSPIKFRDRDFTFEVSRNASGNDEMTVAAETQTFLTVSWSAPSTMIVAIYDSKKQAEVQVQRLDGTLWNGRRMGVSKVEGLAGQCHVASRLAPRAVVLCCAPGTVSSPEFCSFLGTSDVKLPSSAVYNLTEVYGHVREHLRRLPGVQMDTYKELDSLRTDATIKIGFSTWKEAKQGHDTMDKKRLKDDVNFPLLRSVLPCPVQYSIEIPKPQFLVQKTSWDELSSIQEEANLKFEDRGDIFIHVLGYSKKAAGSLKVRIERLAAGERLDATLWHSSFAEHAGKDFFERILKEKNVYVRNDITRRRLSLCGDRNAFNKANQMIKDEVGRLTLLSTTMTLDPEYIREFMAVGWRKLKELIGQDNVVANTVTPRQVEVTVRGGLKSTHHLRRLVNEAHSTFLDPDDTGVEFCSLCEEATSIPEKLGCGHSYCPGCISQFLASATNLRNKSFPLICQGNEGTCKVPIPIPFIRRFLHPQLFENLVEVAFIAYLDKKPQDLRFCKTPKCIQMYSRRSKSIALECPGCSLTVCAMCGEEAHEHQPLEGKESKNEAGKNEGVQDKTVPEERAGSCVLM</sequence>
<feature type="region of interest" description="Disordered" evidence="7">
    <location>
        <begin position="466"/>
        <end position="497"/>
    </location>
</feature>
<evidence type="ECO:0000256" key="5">
    <source>
        <dbReference type="PROSITE-ProRule" id="PRU00723"/>
    </source>
</evidence>
<feature type="compositionally biased region" description="Polar residues" evidence="7">
    <location>
        <begin position="74"/>
        <end position="97"/>
    </location>
</feature>
<keyword evidence="2 5" id="KW-0863">Zinc-finger</keyword>
<keyword evidence="10" id="KW-1185">Reference proteome</keyword>
<dbReference type="Proteomes" id="UP000807469">
    <property type="component" value="Unassembled WGS sequence"/>
</dbReference>
<feature type="region of interest" description="Disordered" evidence="7">
    <location>
        <begin position="61"/>
        <end position="97"/>
    </location>
</feature>
<dbReference type="PANTHER" id="PTHR31534:SF3">
    <property type="entry name" value="HPC2-RELATED DOMAIN-CONTAINING PROTEIN"/>
    <property type="match status" value="1"/>
</dbReference>
<evidence type="ECO:0000256" key="4">
    <source>
        <dbReference type="ARBA" id="ARBA00022833"/>
    </source>
</evidence>
<dbReference type="PROSITE" id="PS00518">
    <property type="entry name" value="ZF_RING_1"/>
    <property type="match status" value="1"/>
</dbReference>
<evidence type="ECO:0000256" key="6">
    <source>
        <dbReference type="SAM" id="Coils"/>
    </source>
</evidence>
<feature type="region of interest" description="Disordered" evidence="7">
    <location>
        <begin position="622"/>
        <end position="691"/>
    </location>
</feature>
<feature type="region of interest" description="Disordered" evidence="7">
    <location>
        <begin position="1366"/>
        <end position="1399"/>
    </location>
</feature>
<dbReference type="InterPro" id="IPR053109">
    <property type="entry name" value="Ser/Thr-Kinase-Related"/>
</dbReference>
<evidence type="ECO:0000256" key="7">
    <source>
        <dbReference type="SAM" id="MobiDB-lite"/>
    </source>
</evidence>
<name>A0A9P5Z8R9_9AGAR</name>
<dbReference type="SUPFAM" id="SSF90229">
    <property type="entry name" value="CCCH zinc finger"/>
    <property type="match status" value="2"/>
</dbReference>
<dbReference type="Pfam" id="PF00642">
    <property type="entry name" value="zf-CCCH"/>
    <property type="match status" value="1"/>
</dbReference>
<feature type="compositionally biased region" description="Basic and acidic residues" evidence="7">
    <location>
        <begin position="1366"/>
        <end position="1393"/>
    </location>
</feature>
<evidence type="ECO:0000313" key="9">
    <source>
        <dbReference type="EMBL" id="KAF9483017.1"/>
    </source>
</evidence>
<dbReference type="Pfam" id="PF01485">
    <property type="entry name" value="IBR"/>
    <property type="match status" value="1"/>
</dbReference>
<evidence type="ECO:0000256" key="1">
    <source>
        <dbReference type="ARBA" id="ARBA00022723"/>
    </source>
</evidence>
<keyword evidence="1 5" id="KW-0479">Metal-binding</keyword>
<feature type="region of interest" description="Disordered" evidence="7">
    <location>
        <begin position="126"/>
        <end position="202"/>
    </location>
</feature>
<evidence type="ECO:0000313" key="10">
    <source>
        <dbReference type="Proteomes" id="UP000807469"/>
    </source>
</evidence>
<feature type="domain" description="C3H1-type" evidence="8">
    <location>
        <begin position="493"/>
        <end position="521"/>
    </location>
</feature>
<feature type="zinc finger region" description="C3H1-type" evidence="5">
    <location>
        <begin position="493"/>
        <end position="521"/>
    </location>
</feature>
<dbReference type="PROSITE" id="PS50103">
    <property type="entry name" value="ZF_C3H1"/>
    <property type="match status" value="2"/>
</dbReference>
<evidence type="ECO:0000259" key="8">
    <source>
        <dbReference type="PROSITE" id="PS50103"/>
    </source>
</evidence>